<evidence type="ECO:0000313" key="2">
    <source>
        <dbReference type="EMBL" id="SKC24171.1"/>
    </source>
</evidence>
<protein>
    <submittedName>
        <fullName evidence="2">Predicted DNA-binding transcriptional regulator YafY, contains an HTH and WYL domains</fullName>
    </submittedName>
</protein>
<dbReference type="GO" id="GO:0003677">
    <property type="term" value="F:DNA binding"/>
    <property type="evidence" value="ECO:0007669"/>
    <property type="project" value="UniProtKB-KW"/>
</dbReference>
<dbReference type="PANTHER" id="PTHR34580:SF1">
    <property type="entry name" value="PROTEIN PAFC"/>
    <property type="match status" value="1"/>
</dbReference>
<organism evidence="2 3">
    <name type="scientific">Alkalitalea saponilacus</name>
    <dbReference type="NCBI Taxonomy" id="889453"/>
    <lineage>
        <taxon>Bacteria</taxon>
        <taxon>Pseudomonadati</taxon>
        <taxon>Bacteroidota</taxon>
        <taxon>Bacteroidia</taxon>
        <taxon>Marinilabiliales</taxon>
        <taxon>Marinilabiliaceae</taxon>
        <taxon>Alkalitalea</taxon>
    </lineage>
</organism>
<gene>
    <name evidence="2" type="ORF">SAMN03080601_03464</name>
</gene>
<keyword evidence="3" id="KW-1185">Reference proteome</keyword>
<proteinExistence type="predicted"/>
<evidence type="ECO:0000259" key="1">
    <source>
        <dbReference type="Pfam" id="PF25583"/>
    </source>
</evidence>
<reference evidence="2 3" key="1">
    <citation type="submission" date="2017-02" db="EMBL/GenBank/DDBJ databases">
        <authorList>
            <person name="Peterson S.W."/>
        </authorList>
    </citation>
    <scope>NUCLEOTIDE SEQUENCE [LARGE SCALE GENOMIC DNA]</scope>
    <source>
        <strain evidence="2 3">DSM 24412</strain>
    </source>
</reference>
<accession>A0A1T5HUE9</accession>
<name>A0A1T5HUE9_9BACT</name>
<dbReference type="PROSITE" id="PS52050">
    <property type="entry name" value="WYL"/>
    <property type="match status" value="1"/>
</dbReference>
<dbReference type="Proteomes" id="UP000191055">
    <property type="component" value="Unassembled WGS sequence"/>
</dbReference>
<dbReference type="AlphaFoldDB" id="A0A1T5HUE9"/>
<evidence type="ECO:0000313" key="3">
    <source>
        <dbReference type="Proteomes" id="UP000191055"/>
    </source>
</evidence>
<dbReference type="InterPro" id="IPR057727">
    <property type="entry name" value="WCX_dom"/>
</dbReference>
<keyword evidence="2" id="KW-0238">DNA-binding</keyword>
<sequence>MKRFDLTERTVDRYIQTIREAGFIIPRPKNGDGMYQIHKASPYFKEISELLHFSKEEAHILYNAIHSISNENLLKQNLINKLYTLYNSKEIAQTIVKQQHSAVIQNLNKAIIEKRKVILYNYRSANSDKLQDRRVEPFSFTTNFISTWAYDINSGCCKTFKNTRISSVSVLNENWEHSKLHKEGFMDVFRISSNQRINVKLKLSLRACELLKEEYPLAEKDITPIDDTKFLLETEVCSFEGVGRFVMGLCQDIEIVEPTDLKIFIKKKIEDFLK</sequence>
<dbReference type="InterPro" id="IPR051534">
    <property type="entry name" value="CBASS_pafABC_assoc_protein"/>
</dbReference>
<dbReference type="Pfam" id="PF25583">
    <property type="entry name" value="WCX"/>
    <property type="match status" value="1"/>
</dbReference>
<dbReference type="PANTHER" id="PTHR34580">
    <property type="match status" value="1"/>
</dbReference>
<dbReference type="EMBL" id="FUYV01000035">
    <property type="protein sequence ID" value="SKC24171.1"/>
    <property type="molecule type" value="Genomic_DNA"/>
</dbReference>
<feature type="domain" description="WCX" evidence="1">
    <location>
        <begin position="196"/>
        <end position="262"/>
    </location>
</feature>
<dbReference type="STRING" id="889453.SAMN03080601_03464"/>